<gene>
    <name evidence="2" type="ORF">PZA18_14745</name>
</gene>
<feature type="region of interest" description="Disordered" evidence="1">
    <location>
        <begin position="51"/>
        <end position="86"/>
    </location>
</feature>
<evidence type="ECO:0000313" key="3">
    <source>
        <dbReference type="Proteomes" id="UP001172778"/>
    </source>
</evidence>
<dbReference type="RefSeq" id="WP_284101622.1">
    <property type="nucleotide sequence ID" value="NZ_JARRAF010000017.1"/>
</dbReference>
<proteinExistence type="predicted"/>
<evidence type="ECO:0000256" key="1">
    <source>
        <dbReference type="SAM" id="MobiDB-lite"/>
    </source>
</evidence>
<sequence length="129" mass="13825">MNTFGYVGGNPAIYVDPQGTNPVAAVAWCASNPGCAAGVLGITAYVIGKNNENHGGSLPTPDPLEMAKGGRQNKDNEYSREANMMPDPCGWLKQQYKQASSSAEKMKIKTAQKVLGCRQNSTLDDKCER</sequence>
<keyword evidence="3" id="KW-1185">Reference proteome</keyword>
<organism evidence="2 3">
    <name type="scientific">Parachitinimonas caeni</name>
    <dbReference type="NCBI Taxonomy" id="3031301"/>
    <lineage>
        <taxon>Bacteria</taxon>
        <taxon>Pseudomonadati</taxon>
        <taxon>Pseudomonadota</taxon>
        <taxon>Betaproteobacteria</taxon>
        <taxon>Neisseriales</taxon>
        <taxon>Chitinibacteraceae</taxon>
        <taxon>Parachitinimonas</taxon>
    </lineage>
</organism>
<accession>A0ABT7DZ25</accession>
<dbReference type="EMBL" id="JARRAF010000017">
    <property type="protein sequence ID" value="MDK2125312.1"/>
    <property type="molecule type" value="Genomic_DNA"/>
</dbReference>
<evidence type="ECO:0008006" key="4">
    <source>
        <dbReference type="Google" id="ProtNLM"/>
    </source>
</evidence>
<comment type="caution">
    <text evidence="2">The sequence shown here is derived from an EMBL/GenBank/DDBJ whole genome shotgun (WGS) entry which is preliminary data.</text>
</comment>
<evidence type="ECO:0000313" key="2">
    <source>
        <dbReference type="EMBL" id="MDK2125312.1"/>
    </source>
</evidence>
<protein>
    <recommendedName>
        <fullName evidence="4">RHS repeat-associated core domain-containing protein</fullName>
    </recommendedName>
</protein>
<name>A0ABT7DZ25_9NEIS</name>
<reference evidence="2" key="1">
    <citation type="submission" date="2023-03" db="EMBL/GenBank/DDBJ databases">
        <title>Chitinimonas shenzhenensis gen. nov., sp. nov., a novel member of family Burkholderiaceae isolated from activated sludge collected in Shen Zhen, China.</title>
        <authorList>
            <person name="Wang X."/>
        </authorList>
    </citation>
    <scope>NUCLEOTIDE SEQUENCE</scope>
    <source>
        <strain evidence="2">DQS-5</strain>
    </source>
</reference>
<dbReference type="Proteomes" id="UP001172778">
    <property type="component" value="Unassembled WGS sequence"/>
</dbReference>